<dbReference type="EMBL" id="BKCJ011790121">
    <property type="protein sequence ID" value="GFD53095.1"/>
    <property type="molecule type" value="Genomic_DNA"/>
</dbReference>
<evidence type="ECO:0000256" key="1">
    <source>
        <dbReference type="SAM" id="MobiDB-lite"/>
    </source>
</evidence>
<gene>
    <name evidence="2" type="ORF">Tci_925064</name>
</gene>
<feature type="compositionally biased region" description="Basic and acidic residues" evidence="1">
    <location>
        <begin position="90"/>
        <end position="103"/>
    </location>
</feature>
<name>A0A699WZZ9_TANCI</name>
<feature type="non-terminal residue" evidence="2">
    <location>
        <position position="103"/>
    </location>
</feature>
<protein>
    <submittedName>
        <fullName evidence="2">Uncharacterized protein</fullName>
    </submittedName>
</protein>
<organism evidence="2">
    <name type="scientific">Tanacetum cinerariifolium</name>
    <name type="common">Dalmatian daisy</name>
    <name type="synonym">Chrysanthemum cinerariifolium</name>
    <dbReference type="NCBI Taxonomy" id="118510"/>
    <lineage>
        <taxon>Eukaryota</taxon>
        <taxon>Viridiplantae</taxon>
        <taxon>Streptophyta</taxon>
        <taxon>Embryophyta</taxon>
        <taxon>Tracheophyta</taxon>
        <taxon>Spermatophyta</taxon>
        <taxon>Magnoliopsida</taxon>
        <taxon>eudicotyledons</taxon>
        <taxon>Gunneridae</taxon>
        <taxon>Pentapetalae</taxon>
        <taxon>asterids</taxon>
        <taxon>campanulids</taxon>
        <taxon>Asterales</taxon>
        <taxon>Asteraceae</taxon>
        <taxon>Asteroideae</taxon>
        <taxon>Anthemideae</taxon>
        <taxon>Anthemidinae</taxon>
        <taxon>Tanacetum</taxon>
    </lineage>
</organism>
<feature type="non-terminal residue" evidence="2">
    <location>
        <position position="1"/>
    </location>
</feature>
<proteinExistence type="predicted"/>
<accession>A0A699WZZ9</accession>
<evidence type="ECO:0000313" key="2">
    <source>
        <dbReference type="EMBL" id="GFD53095.1"/>
    </source>
</evidence>
<sequence length="103" mass="11029">CLRPMTGNKSYLIYYQEIDGGFVAFGGNTKGGKITRKGTKANIDAGHAGKKTVHGLQYGLLPLLTFDSQGPKSSEDEVADDAGKKSTKVLRKENGVQDPEKEG</sequence>
<reference evidence="2" key="1">
    <citation type="journal article" date="2019" name="Sci. Rep.">
        <title>Draft genome of Tanacetum cinerariifolium, the natural source of mosquito coil.</title>
        <authorList>
            <person name="Yamashiro T."/>
            <person name="Shiraishi A."/>
            <person name="Satake H."/>
            <person name="Nakayama K."/>
        </authorList>
    </citation>
    <scope>NUCLEOTIDE SEQUENCE</scope>
</reference>
<dbReference type="AlphaFoldDB" id="A0A699WZZ9"/>
<feature type="region of interest" description="Disordered" evidence="1">
    <location>
        <begin position="68"/>
        <end position="103"/>
    </location>
</feature>
<comment type="caution">
    <text evidence="2">The sequence shown here is derived from an EMBL/GenBank/DDBJ whole genome shotgun (WGS) entry which is preliminary data.</text>
</comment>